<feature type="transmembrane region" description="Helical" evidence="6">
    <location>
        <begin position="301"/>
        <end position="323"/>
    </location>
</feature>
<keyword evidence="5 6" id="KW-0472">Membrane</keyword>
<sequence length="423" mass="43633">MKLRLASTADRRQAGARLRGDSTSLVLSSAATSALGLVFWVAATRLYPVEAVGQATTAVNAATVLAGVANLSLGPLYERFLPAAGALRARLVGAGLVLSAVLSVVLGTVFLAVTSADGLVTSRAQALAFVAAVVVLAAFALLDAVLIGAHRARWAALKNTAHAVAKLVAIVLVSCAGTGFTIVLGWIVPAAVAVVVIEVLLLTVLRRGGRQEPHTLPAARELAGYAGVSFGWMIAQAVPGLVVPVLVLSIAGVDQAAYYNIAWTVVTASLLVTSLIAGPYVSAAARPGADLPGLTRSFIRVLALVCLLRGLGVAVAGPVALMLYGTEYAQAGTPLLVVMGVVHLLSGPGHLYGALARVHRRIGYPMVVQAVGSVVLVVLVARWLEPMGIMAVAWAYLVHDLLVLAAAIPPLVALLRVTLRERR</sequence>
<keyword evidence="3 6" id="KW-0812">Transmembrane</keyword>
<feature type="transmembrane region" description="Helical" evidence="6">
    <location>
        <begin position="362"/>
        <end position="384"/>
    </location>
</feature>
<dbReference type="OrthoDB" id="139907at2"/>
<protein>
    <submittedName>
        <fullName evidence="7">Membrane protein involved in the export of O-antigen and teichoic acid</fullName>
    </submittedName>
</protein>
<name>A0A1C6UWP6_9ACTN</name>
<evidence type="ECO:0000313" key="7">
    <source>
        <dbReference type="EMBL" id="SCL58467.1"/>
    </source>
</evidence>
<dbReference type="AlphaFoldDB" id="A0A1C6UWP6"/>
<evidence type="ECO:0000256" key="4">
    <source>
        <dbReference type="ARBA" id="ARBA00022989"/>
    </source>
</evidence>
<proteinExistence type="predicted"/>
<feature type="transmembrane region" description="Helical" evidence="6">
    <location>
        <begin position="335"/>
        <end position="355"/>
    </location>
</feature>
<feature type="transmembrane region" description="Helical" evidence="6">
    <location>
        <begin position="186"/>
        <end position="205"/>
    </location>
</feature>
<feature type="transmembrane region" description="Helical" evidence="6">
    <location>
        <begin position="21"/>
        <end position="43"/>
    </location>
</feature>
<keyword evidence="4 6" id="KW-1133">Transmembrane helix</keyword>
<dbReference type="EMBL" id="FMIA01000002">
    <property type="protein sequence ID" value="SCL58467.1"/>
    <property type="molecule type" value="Genomic_DNA"/>
</dbReference>
<feature type="transmembrane region" description="Helical" evidence="6">
    <location>
        <begin position="396"/>
        <end position="419"/>
    </location>
</feature>
<feature type="transmembrane region" description="Helical" evidence="6">
    <location>
        <begin position="225"/>
        <end position="251"/>
    </location>
</feature>
<dbReference type="STRING" id="683228.GA0070617_3826"/>
<evidence type="ECO:0000256" key="6">
    <source>
        <dbReference type="SAM" id="Phobius"/>
    </source>
</evidence>
<dbReference type="InterPro" id="IPR050833">
    <property type="entry name" value="Poly_Biosynth_Transport"/>
</dbReference>
<organism evidence="7 8">
    <name type="scientific">Micromonospora yangpuensis</name>
    <dbReference type="NCBI Taxonomy" id="683228"/>
    <lineage>
        <taxon>Bacteria</taxon>
        <taxon>Bacillati</taxon>
        <taxon>Actinomycetota</taxon>
        <taxon>Actinomycetes</taxon>
        <taxon>Micromonosporales</taxon>
        <taxon>Micromonosporaceae</taxon>
        <taxon>Micromonospora</taxon>
    </lineage>
</organism>
<comment type="subcellular location">
    <subcellularLocation>
        <location evidence="1">Cell membrane</location>
        <topology evidence="1">Multi-pass membrane protein</topology>
    </subcellularLocation>
</comment>
<gene>
    <name evidence="7" type="ORF">GA0070617_3826</name>
</gene>
<dbReference type="PANTHER" id="PTHR30250:SF11">
    <property type="entry name" value="O-ANTIGEN TRANSPORTER-RELATED"/>
    <property type="match status" value="1"/>
</dbReference>
<keyword evidence="8" id="KW-1185">Reference proteome</keyword>
<evidence type="ECO:0000256" key="5">
    <source>
        <dbReference type="ARBA" id="ARBA00023136"/>
    </source>
</evidence>
<reference evidence="7 8" key="1">
    <citation type="submission" date="2016-06" db="EMBL/GenBank/DDBJ databases">
        <authorList>
            <person name="Kjaerup R.B."/>
            <person name="Dalgaard T.S."/>
            <person name="Juul-Madsen H.R."/>
        </authorList>
    </citation>
    <scope>NUCLEOTIDE SEQUENCE [LARGE SCALE GENOMIC DNA]</scope>
    <source>
        <strain evidence="7 8">DSM 45577</strain>
    </source>
</reference>
<feature type="transmembrane region" description="Helical" evidence="6">
    <location>
        <begin position="89"/>
        <end position="114"/>
    </location>
</feature>
<evidence type="ECO:0000313" key="8">
    <source>
        <dbReference type="Proteomes" id="UP000198937"/>
    </source>
</evidence>
<evidence type="ECO:0000256" key="2">
    <source>
        <dbReference type="ARBA" id="ARBA00022475"/>
    </source>
</evidence>
<keyword evidence="2" id="KW-1003">Cell membrane</keyword>
<accession>A0A1C6UWP6</accession>
<feature type="transmembrane region" description="Helical" evidence="6">
    <location>
        <begin position="161"/>
        <end position="180"/>
    </location>
</feature>
<evidence type="ECO:0000256" key="3">
    <source>
        <dbReference type="ARBA" id="ARBA00022692"/>
    </source>
</evidence>
<dbReference type="PANTHER" id="PTHR30250">
    <property type="entry name" value="PST FAMILY PREDICTED COLANIC ACID TRANSPORTER"/>
    <property type="match status" value="1"/>
</dbReference>
<feature type="transmembrane region" description="Helical" evidence="6">
    <location>
        <begin position="257"/>
        <end position="281"/>
    </location>
</feature>
<feature type="transmembrane region" description="Helical" evidence="6">
    <location>
        <begin position="55"/>
        <end position="77"/>
    </location>
</feature>
<evidence type="ECO:0000256" key="1">
    <source>
        <dbReference type="ARBA" id="ARBA00004651"/>
    </source>
</evidence>
<dbReference type="RefSeq" id="WP_139135715.1">
    <property type="nucleotide sequence ID" value="NZ_BMMJ01000014.1"/>
</dbReference>
<dbReference type="Proteomes" id="UP000198937">
    <property type="component" value="Unassembled WGS sequence"/>
</dbReference>
<feature type="transmembrane region" description="Helical" evidence="6">
    <location>
        <begin position="126"/>
        <end position="149"/>
    </location>
</feature>
<dbReference type="GO" id="GO:0005886">
    <property type="term" value="C:plasma membrane"/>
    <property type="evidence" value="ECO:0007669"/>
    <property type="project" value="UniProtKB-SubCell"/>
</dbReference>